<reference evidence="2" key="1">
    <citation type="submission" date="2020-12" db="EMBL/GenBank/DDBJ databases">
        <title>Metabolic potential, ecology and presence of endohyphal bacteria is reflected in genomic diversity of Mucoromycotina.</title>
        <authorList>
            <person name="Muszewska A."/>
            <person name="Okrasinska A."/>
            <person name="Steczkiewicz K."/>
            <person name="Drgas O."/>
            <person name="Orlowska M."/>
            <person name="Perlinska-Lenart U."/>
            <person name="Aleksandrzak-Piekarczyk T."/>
            <person name="Szatraj K."/>
            <person name="Zielenkiewicz U."/>
            <person name="Pilsyk S."/>
            <person name="Malc E."/>
            <person name="Mieczkowski P."/>
            <person name="Kruszewska J.S."/>
            <person name="Biernat P."/>
            <person name="Pawlowska J."/>
        </authorList>
    </citation>
    <scope>NUCLEOTIDE SEQUENCE</scope>
    <source>
        <strain evidence="2">CBS 226.32</strain>
    </source>
</reference>
<keyword evidence="3" id="KW-1185">Reference proteome</keyword>
<dbReference type="PROSITE" id="PS50330">
    <property type="entry name" value="UIM"/>
    <property type="match status" value="1"/>
</dbReference>
<organism evidence="2 3">
    <name type="scientific">Mucor plumbeus</name>
    <dbReference type="NCBI Taxonomy" id="97098"/>
    <lineage>
        <taxon>Eukaryota</taxon>
        <taxon>Fungi</taxon>
        <taxon>Fungi incertae sedis</taxon>
        <taxon>Mucoromycota</taxon>
        <taxon>Mucoromycotina</taxon>
        <taxon>Mucoromycetes</taxon>
        <taxon>Mucorales</taxon>
        <taxon>Mucorineae</taxon>
        <taxon>Mucoraceae</taxon>
        <taxon>Mucor</taxon>
    </lineage>
</organism>
<gene>
    <name evidence="2" type="ORF">INT46_008920</name>
</gene>
<protein>
    <submittedName>
        <fullName evidence="2">Uncharacterized protein</fullName>
    </submittedName>
</protein>
<feature type="compositionally biased region" description="Acidic residues" evidence="1">
    <location>
        <begin position="88"/>
        <end position="100"/>
    </location>
</feature>
<comment type="caution">
    <text evidence="2">The sequence shown here is derived from an EMBL/GenBank/DDBJ whole genome shotgun (WGS) entry which is preliminary data.</text>
</comment>
<feature type="compositionally biased region" description="Basic residues" evidence="1">
    <location>
        <begin position="366"/>
        <end position="389"/>
    </location>
</feature>
<feature type="region of interest" description="Disordered" evidence="1">
    <location>
        <begin position="80"/>
        <end position="139"/>
    </location>
</feature>
<feature type="region of interest" description="Disordered" evidence="1">
    <location>
        <begin position="342"/>
        <end position="389"/>
    </location>
</feature>
<dbReference type="InterPro" id="IPR003903">
    <property type="entry name" value="UIM_dom"/>
</dbReference>
<evidence type="ECO:0000313" key="3">
    <source>
        <dbReference type="Proteomes" id="UP000650833"/>
    </source>
</evidence>
<dbReference type="AlphaFoldDB" id="A0A8H7QCN8"/>
<sequence length="389" mass="44808">MVLQSNRNKKATRTIDELFKKAPPNRSKNEDEDLLRAIQLSQQEHVNEQKKLLEQYSLLSQRQFDHAAPHTTKKRRLIKMEDKKNEEEKIEDITDDDEDQWFQTVSIRPQPPFKKPQQKQKLKQKEKLKQKHKSIPSKAAETATIITATTSASMTKSKDTTNNIIKKENNETILDIENVEDWLEAKLEKPEASDVLEITDLEAFLKNYDDEPQSDLNTSLKDYEDEPQSIITIDDEEGLQENVLRNVRLVACPLCQRTFKEGKEIQKHAAKCNNMISDTDSDSDCDIIDLINPANNHISKQTVSVQDEAEEDDDGYLSPLEGFTSIKNGQNNEAFNPYFEQLQQPLPKPRATRPKKTTNINSTRKTTPRRGGRGGGRGRFKWYKKKKKS</sequence>
<feature type="compositionally biased region" description="Basic residues" evidence="1">
    <location>
        <begin position="116"/>
        <end position="135"/>
    </location>
</feature>
<dbReference type="EMBL" id="JAEPRC010001029">
    <property type="protein sequence ID" value="KAG2190202.1"/>
    <property type="molecule type" value="Genomic_DNA"/>
</dbReference>
<feature type="region of interest" description="Disordered" evidence="1">
    <location>
        <begin position="1"/>
        <end position="31"/>
    </location>
</feature>
<evidence type="ECO:0000313" key="2">
    <source>
        <dbReference type="EMBL" id="KAG2190202.1"/>
    </source>
</evidence>
<dbReference type="OrthoDB" id="2279290at2759"/>
<dbReference type="Proteomes" id="UP000650833">
    <property type="component" value="Unassembled WGS sequence"/>
</dbReference>
<name>A0A8H7QCN8_9FUNG</name>
<evidence type="ECO:0000256" key="1">
    <source>
        <dbReference type="SAM" id="MobiDB-lite"/>
    </source>
</evidence>
<accession>A0A8H7QCN8</accession>
<proteinExistence type="predicted"/>